<keyword evidence="4" id="KW-1185">Reference proteome</keyword>
<organism evidence="3 4">
    <name type="scientific">Actinocorallia herbida</name>
    <dbReference type="NCBI Taxonomy" id="58109"/>
    <lineage>
        <taxon>Bacteria</taxon>
        <taxon>Bacillati</taxon>
        <taxon>Actinomycetota</taxon>
        <taxon>Actinomycetes</taxon>
        <taxon>Streptosporangiales</taxon>
        <taxon>Thermomonosporaceae</taxon>
        <taxon>Actinocorallia</taxon>
    </lineage>
</organism>
<dbReference type="Pfam" id="PF09534">
    <property type="entry name" value="Trp_oprn_chp"/>
    <property type="match status" value="1"/>
</dbReference>
<evidence type="ECO:0000256" key="2">
    <source>
        <dbReference type="SAM" id="Phobius"/>
    </source>
</evidence>
<evidence type="ECO:0000256" key="1">
    <source>
        <dbReference type="SAM" id="MobiDB-lite"/>
    </source>
</evidence>
<feature type="region of interest" description="Disordered" evidence="1">
    <location>
        <begin position="1"/>
        <end position="28"/>
    </location>
</feature>
<sequence>MTTAPHALESSGTPEDSGTPGEAAAAPAPSRREMGSVALVCAAGAALVVFATGRVWAQAAFAGSGSGHTSGMSDLTGADLSATGALGWAALAAMAAVFAVRGAARIAVGALLALLGAGTVLLALTATDASSARAALLGDSGTIVVGSTDAVTVAATAWPWLAAAGGLVIALAGLWTAVRGRAWPGMSARYERGARPAKAAAPDDPAALWKSLDRGEDPTADADADTEAPTAPR</sequence>
<dbReference type="Proteomes" id="UP000272400">
    <property type="component" value="Unassembled WGS sequence"/>
</dbReference>
<dbReference type="EMBL" id="RJKE01000001">
    <property type="protein sequence ID" value="ROO84003.1"/>
    <property type="molecule type" value="Genomic_DNA"/>
</dbReference>
<keyword evidence="2" id="KW-0472">Membrane</keyword>
<feature type="region of interest" description="Disordered" evidence="1">
    <location>
        <begin position="193"/>
        <end position="233"/>
    </location>
</feature>
<dbReference type="AlphaFoldDB" id="A0A3N1CRQ8"/>
<feature type="compositionally biased region" description="Low complexity" evidence="1">
    <location>
        <begin position="196"/>
        <end position="207"/>
    </location>
</feature>
<gene>
    <name evidence="3" type="ORF">EDD29_1514</name>
</gene>
<protein>
    <submittedName>
        <fullName evidence="3">Putative membrane protein (TIGR02234 family)</fullName>
    </submittedName>
</protein>
<reference evidence="3 4" key="1">
    <citation type="submission" date="2018-11" db="EMBL/GenBank/DDBJ databases">
        <title>Sequencing the genomes of 1000 actinobacteria strains.</title>
        <authorList>
            <person name="Klenk H.-P."/>
        </authorList>
    </citation>
    <scope>NUCLEOTIDE SEQUENCE [LARGE SCALE GENOMIC DNA]</scope>
    <source>
        <strain evidence="3 4">DSM 44254</strain>
    </source>
</reference>
<dbReference type="InterPro" id="IPR019051">
    <property type="entry name" value="Trp_biosyn_TM_oprn/chp"/>
</dbReference>
<proteinExistence type="predicted"/>
<keyword evidence="2" id="KW-1133">Transmembrane helix</keyword>
<feature type="transmembrane region" description="Helical" evidence="2">
    <location>
        <begin position="106"/>
        <end position="126"/>
    </location>
</feature>
<evidence type="ECO:0000313" key="4">
    <source>
        <dbReference type="Proteomes" id="UP000272400"/>
    </source>
</evidence>
<feature type="transmembrane region" description="Helical" evidence="2">
    <location>
        <begin position="77"/>
        <end position="99"/>
    </location>
</feature>
<evidence type="ECO:0000313" key="3">
    <source>
        <dbReference type="EMBL" id="ROO84003.1"/>
    </source>
</evidence>
<comment type="caution">
    <text evidence="3">The sequence shown here is derived from an EMBL/GenBank/DDBJ whole genome shotgun (WGS) entry which is preliminary data.</text>
</comment>
<feature type="transmembrane region" description="Helical" evidence="2">
    <location>
        <begin position="37"/>
        <end position="57"/>
    </location>
</feature>
<name>A0A3N1CRQ8_9ACTN</name>
<keyword evidence="2" id="KW-0812">Transmembrane</keyword>
<feature type="transmembrane region" description="Helical" evidence="2">
    <location>
        <begin position="157"/>
        <end position="178"/>
    </location>
</feature>
<accession>A0A3N1CRQ8</accession>